<protein>
    <submittedName>
        <fullName evidence="1">Uncharacterized protein</fullName>
    </submittedName>
</protein>
<evidence type="ECO:0000313" key="2">
    <source>
        <dbReference type="EMBL" id="QJH97521.1"/>
    </source>
</evidence>
<dbReference type="AlphaFoldDB" id="A0A6H1ZIL0"/>
<dbReference type="EMBL" id="MT144040">
    <property type="protein sequence ID" value="QJA47368.1"/>
    <property type="molecule type" value="Genomic_DNA"/>
</dbReference>
<dbReference type="EMBL" id="MT144690">
    <property type="protein sequence ID" value="QJH97521.1"/>
    <property type="molecule type" value="Genomic_DNA"/>
</dbReference>
<name>A0A6H1ZIL0_9ZZZZ</name>
<proteinExistence type="predicted"/>
<gene>
    <name evidence="1" type="ORF">TM448A00660_0024</name>
    <name evidence="2" type="ORF">TM448B01027_0002</name>
</gene>
<sequence>MNFELLREWVKAEIEFANTVRERDEEGYMQSAKKEEKEADRLFNLLIGGKNGNSD</sequence>
<accession>A0A6H1ZIL0</accession>
<organism evidence="1">
    <name type="scientific">viral metagenome</name>
    <dbReference type="NCBI Taxonomy" id="1070528"/>
    <lineage>
        <taxon>unclassified sequences</taxon>
        <taxon>metagenomes</taxon>
        <taxon>organismal metagenomes</taxon>
    </lineage>
</organism>
<evidence type="ECO:0000313" key="1">
    <source>
        <dbReference type="EMBL" id="QJA47368.1"/>
    </source>
</evidence>
<reference evidence="1" key="1">
    <citation type="submission" date="2020-03" db="EMBL/GenBank/DDBJ databases">
        <title>The deep terrestrial virosphere.</title>
        <authorList>
            <person name="Holmfeldt K."/>
            <person name="Nilsson E."/>
            <person name="Simone D."/>
            <person name="Lopez-Fernandez M."/>
            <person name="Wu X."/>
            <person name="de Brujin I."/>
            <person name="Lundin D."/>
            <person name="Andersson A."/>
            <person name="Bertilsson S."/>
            <person name="Dopson M."/>
        </authorList>
    </citation>
    <scope>NUCLEOTIDE SEQUENCE</scope>
    <source>
        <strain evidence="1">TM448A00660</strain>
        <strain evidence="2">TM448B01027</strain>
    </source>
</reference>